<gene>
    <name evidence="2" type="ORF">BS47DRAFT_1385341</name>
</gene>
<dbReference type="EMBL" id="MU129092">
    <property type="protein sequence ID" value="KAF9507045.1"/>
    <property type="molecule type" value="Genomic_DNA"/>
</dbReference>
<feature type="compositionally biased region" description="Basic and acidic residues" evidence="1">
    <location>
        <begin position="26"/>
        <end position="40"/>
    </location>
</feature>
<evidence type="ECO:0000313" key="2">
    <source>
        <dbReference type="EMBL" id="KAF9507045.1"/>
    </source>
</evidence>
<dbReference type="AlphaFoldDB" id="A0A9P6AKN3"/>
<accession>A0A9P6AKN3</accession>
<dbReference type="InterPro" id="IPR013933">
    <property type="entry name" value="CRC_Rsc7/Swp82"/>
</dbReference>
<feature type="region of interest" description="Disordered" evidence="1">
    <location>
        <begin position="1"/>
        <end position="44"/>
    </location>
</feature>
<evidence type="ECO:0000313" key="3">
    <source>
        <dbReference type="Proteomes" id="UP000886523"/>
    </source>
</evidence>
<sequence length="548" mass="59979">MEKKVRKKKKRKRKRRGRRRKKQKKKEREKVKRVQKDESQKSSLNEIAAEDELLPQHVVQLRAPLPLVVVGLALPGEDHEAVVNPRAVTKNEENDPPTDPEPSASLETPPVDANAAVPKFPVGTSYRKVKGKYYVFESDELLTEEHEKGNTKIDPLGNLLGGRVFKAPTFRSPWRPNPEKQYMLSIDAARTSGFRDSLYYFRRNPTVVKLTLTQAEKEHLISMGRLSNNLKSRSVTMLTARSAFKLHGSKMVKDGKWVTDDYDEDAVRAECIEKGLVPGSLVGELPDLNIYPVGDIGQPIRTHAYSHLSGPSGTSGVGAGSGNLNAGGGGGSSGIYRSGGPTTHFGGAGLGPFDDPYYFGGGAGSAGAAARRAALSRDGIGEDNWMWKTALRVHESNEAFRGMRKGRLQGAAITLDPPDSDRGAIDGGIEETLRIIRDLGDETGALIPQPDAEDPEVLARKRRRIDENAGAALGVYEPHTDSFLWACAFTPQYRVDRADTQPTEARIEHVLGHPMVTGDKKVGGLAWGVIWVDTVLEIPSDTEETSPR</sequence>
<comment type="caution">
    <text evidence="2">The sequence shown here is derived from an EMBL/GenBank/DDBJ whole genome shotgun (WGS) entry which is preliminary data.</text>
</comment>
<feature type="compositionally biased region" description="Basic residues" evidence="1">
    <location>
        <begin position="1"/>
        <end position="25"/>
    </location>
</feature>
<dbReference type="OrthoDB" id="5598844at2759"/>
<feature type="region of interest" description="Disordered" evidence="1">
    <location>
        <begin position="84"/>
        <end position="118"/>
    </location>
</feature>
<organism evidence="2 3">
    <name type="scientific">Hydnum rufescens UP504</name>
    <dbReference type="NCBI Taxonomy" id="1448309"/>
    <lineage>
        <taxon>Eukaryota</taxon>
        <taxon>Fungi</taxon>
        <taxon>Dikarya</taxon>
        <taxon>Basidiomycota</taxon>
        <taxon>Agaricomycotina</taxon>
        <taxon>Agaricomycetes</taxon>
        <taxon>Cantharellales</taxon>
        <taxon>Hydnaceae</taxon>
        <taxon>Hydnum</taxon>
    </lineage>
</organism>
<reference evidence="2" key="1">
    <citation type="journal article" date="2020" name="Nat. Commun.">
        <title>Large-scale genome sequencing of mycorrhizal fungi provides insights into the early evolution of symbiotic traits.</title>
        <authorList>
            <person name="Miyauchi S."/>
            <person name="Kiss E."/>
            <person name="Kuo A."/>
            <person name="Drula E."/>
            <person name="Kohler A."/>
            <person name="Sanchez-Garcia M."/>
            <person name="Morin E."/>
            <person name="Andreopoulos B."/>
            <person name="Barry K.W."/>
            <person name="Bonito G."/>
            <person name="Buee M."/>
            <person name="Carver A."/>
            <person name="Chen C."/>
            <person name="Cichocki N."/>
            <person name="Clum A."/>
            <person name="Culley D."/>
            <person name="Crous P.W."/>
            <person name="Fauchery L."/>
            <person name="Girlanda M."/>
            <person name="Hayes R.D."/>
            <person name="Keri Z."/>
            <person name="LaButti K."/>
            <person name="Lipzen A."/>
            <person name="Lombard V."/>
            <person name="Magnuson J."/>
            <person name="Maillard F."/>
            <person name="Murat C."/>
            <person name="Nolan M."/>
            <person name="Ohm R.A."/>
            <person name="Pangilinan J."/>
            <person name="Pereira M.F."/>
            <person name="Perotto S."/>
            <person name="Peter M."/>
            <person name="Pfister S."/>
            <person name="Riley R."/>
            <person name="Sitrit Y."/>
            <person name="Stielow J.B."/>
            <person name="Szollosi G."/>
            <person name="Zifcakova L."/>
            <person name="Stursova M."/>
            <person name="Spatafora J.W."/>
            <person name="Tedersoo L."/>
            <person name="Vaario L.M."/>
            <person name="Yamada A."/>
            <person name="Yan M."/>
            <person name="Wang P."/>
            <person name="Xu J."/>
            <person name="Bruns T."/>
            <person name="Baldrian P."/>
            <person name="Vilgalys R."/>
            <person name="Dunand C."/>
            <person name="Henrissat B."/>
            <person name="Grigoriev I.V."/>
            <person name="Hibbett D."/>
            <person name="Nagy L.G."/>
            <person name="Martin F.M."/>
        </authorList>
    </citation>
    <scope>NUCLEOTIDE SEQUENCE</scope>
    <source>
        <strain evidence="2">UP504</strain>
    </source>
</reference>
<dbReference type="Pfam" id="PF08624">
    <property type="entry name" value="CRC_subunit"/>
    <property type="match status" value="1"/>
</dbReference>
<name>A0A9P6AKN3_9AGAM</name>
<evidence type="ECO:0000256" key="1">
    <source>
        <dbReference type="SAM" id="MobiDB-lite"/>
    </source>
</evidence>
<proteinExistence type="predicted"/>
<protein>
    <submittedName>
        <fullName evidence="2">Uncharacterized protein</fullName>
    </submittedName>
</protein>
<dbReference type="Proteomes" id="UP000886523">
    <property type="component" value="Unassembled WGS sequence"/>
</dbReference>
<keyword evidence="3" id="KW-1185">Reference proteome</keyword>